<accession>A0A9N7VBV4</accession>
<evidence type="ECO:0000313" key="2">
    <source>
        <dbReference type="Proteomes" id="UP001153269"/>
    </source>
</evidence>
<organism evidence="1 2">
    <name type="scientific">Pleuronectes platessa</name>
    <name type="common">European plaice</name>
    <dbReference type="NCBI Taxonomy" id="8262"/>
    <lineage>
        <taxon>Eukaryota</taxon>
        <taxon>Metazoa</taxon>
        <taxon>Chordata</taxon>
        <taxon>Craniata</taxon>
        <taxon>Vertebrata</taxon>
        <taxon>Euteleostomi</taxon>
        <taxon>Actinopterygii</taxon>
        <taxon>Neopterygii</taxon>
        <taxon>Teleostei</taxon>
        <taxon>Neoteleostei</taxon>
        <taxon>Acanthomorphata</taxon>
        <taxon>Carangaria</taxon>
        <taxon>Pleuronectiformes</taxon>
        <taxon>Pleuronectoidei</taxon>
        <taxon>Pleuronectidae</taxon>
        <taxon>Pleuronectes</taxon>
    </lineage>
</organism>
<comment type="caution">
    <text evidence="1">The sequence shown here is derived from an EMBL/GenBank/DDBJ whole genome shotgun (WGS) entry which is preliminary data.</text>
</comment>
<dbReference type="Proteomes" id="UP001153269">
    <property type="component" value="Unassembled WGS sequence"/>
</dbReference>
<gene>
    <name evidence="1" type="ORF">PLEPLA_LOCUS34450</name>
</gene>
<name>A0A9N7VBV4_PLEPL</name>
<sequence>MPEISTSDSHECLCQSDMIKPGLLSSSPPLLLSSSPPPLLTSHPLHSSPPLLLSSSPPLLLSSSPPHLLTSHPLLSSWQERGAKTWAVVSRGTLRVGGGGLISSWLLRDVGGGSLRVSLWLKRLDHTQRPLVDTQWQEEGQRCYDGGRWAKLFRDRQVCPGYDYWLCC</sequence>
<dbReference type="AlphaFoldDB" id="A0A9N7VBV4"/>
<protein>
    <submittedName>
        <fullName evidence="1">Uncharacterized protein</fullName>
    </submittedName>
</protein>
<proteinExistence type="predicted"/>
<dbReference type="EMBL" id="CADEAL010003925">
    <property type="protein sequence ID" value="CAB1446725.1"/>
    <property type="molecule type" value="Genomic_DNA"/>
</dbReference>
<evidence type="ECO:0000313" key="1">
    <source>
        <dbReference type="EMBL" id="CAB1446725.1"/>
    </source>
</evidence>
<keyword evidence="2" id="KW-1185">Reference proteome</keyword>
<reference evidence="1" key="1">
    <citation type="submission" date="2020-03" db="EMBL/GenBank/DDBJ databases">
        <authorList>
            <person name="Weist P."/>
        </authorList>
    </citation>
    <scope>NUCLEOTIDE SEQUENCE</scope>
</reference>